<dbReference type="EMBL" id="JAMKFB020000016">
    <property type="protein sequence ID" value="KAL0172600.1"/>
    <property type="molecule type" value="Genomic_DNA"/>
</dbReference>
<organism evidence="1 2">
    <name type="scientific">Cirrhinus mrigala</name>
    <name type="common">Mrigala</name>
    <dbReference type="NCBI Taxonomy" id="683832"/>
    <lineage>
        <taxon>Eukaryota</taxon>
        <taxon>Metazoa</taxon>
        <taxon>Chordata</taxon>
        <taxon>Craniata</taxon>
        <taxon>Vertebrata</taxon>
        <taxon>Euteleostomi</taxon>
        <taxon>Actinopterygii</taxon>
        <taxon>Neopterygii</taxon>
        <taxon>Teleostei</taxon>
        <taxon>Ostariophysi</taxon>
        <taxon>Cypriniformes</taxon>
        <taxon>Cyprinidae</taxon>
        <taxon>Labeoninae</taxon>
        <taxon>Labeonini</taxon>
        <taxon>Cirrhinus</taxon>
    </lineage>
</organism>
<evidence type="ECO:0000313" key="1">
    <source>
        <dbReference type="EMBL" id="KAL0172600.1"/>
    </source>
</evidence>
<keyword evidence="2" id="KW-1185">Reference proteome</keyword>
<protein>
    <submittedName>
        <fullName evidence="1">Uncharacterized protein</fullName>
    </submittedName>
</protein>
<evidence type="ECO:0000313" key="2">
    <source>
        <dbReference type="Proteomes" id="UP001529510"/>
    </source>
</evidence>
<name>A0ABD0PFT0_CIRMR</name>
<feature type="non-terminal residue" evidence="1">
    <location>
        <position position="74"/>
    </location>
</feature>
<proteinExistence type="predicted"/>
<comment type="caution">
    <text evidence="1">The sequence shown here is derived from an EMBL/GenBank/DDBJ whole genome shotgun (WGS) entry which is preliminary data.</text>
</comment>
<sequence length="74" mass="8487">IGELDEFMLQAESRLKEPVCDGDYQALVQVMGYLLAIRNRQTSTDQLFEPVIDVVNLLEQYGETLPECVHMQLE</sequence>
<feature type="non-terminal residue" evidence="1">
    <location>
        <position position="1"/>
    </location>
</feature>
<dbReference type="AlphaFoldDB" id="A0ABD0PFT0"/>
<accession>A0ABD0PFT0</accession>
<dbReference type="Proteomes" id="UP001529510">
    <property type="component" value="Unassembled WGS sequence"/>
</dbReference>
<reference evidence="1 2" key="1">
    <citation type="submission" date="2024-05" db="EMBL/GenBank/DDBJ databases">
        <title>Genome sequencing and assembly of Indian major carp, Cirrhinus mrigala (Hamilton, 1822).</title>
        <authorList>
            <person name="Mohindra V."/>
            <person name="Chowdhury L.M."/>
            <person name="Lal K."/>
            <person name="Jena J.K."/>
        </authorList>
    </citation>
    <scope>NUCLEOTIDE SEQUENCE [LARGE SCALE GENOMIC DNA]</scope>
    <source>
        <strain evidence="1">CM1030</strain>
        <tissue evidence="1">Blood</tissue>
    </source>
</reference>
<gene>
    <name evidence="1" type="ORF">M9458_032911</name>
</gene>